<dbReference type="PANTHER" id="PTHR45772">
    <property type="entry name" value="CONSERVED COMPONENT OF ABC TRANSPORTER FOR NATURAL AMINO ACIDS-RELATED"/>
    <property type="match status" value="1"/>
</dbReference>
<proteinExistence type="predicted"/>
<dbReference type="GO" id="GO:1903806">
    <property type="term" value="P:L-isoleucine import across plasma membrane"/>
    <property type="evidence" value="ECO:0007669"/>
    <property type="project" value="TreeGrafter"/>
</dbReference>
<evidence type="ECO:0000313" key="6">
    <source>
        <dbReference type="EMBL" id="CAA9344800.1"/>
    </source>
</evidence>
<keyword evidence="2" id="KW-0547">Nucleotide-binding</keyword>
<dbReference type="PROSITE" id="PS50893">
    <property type="entry name" value="ABC_TRANSPORTER_2"/>
    <property type="match status" value="1"/>
</dbReference>
<protein>
    <submittedName>
        <fullName evidence="6">Branched-chain amino acid transport ATP-binding protein LivG</fullName>
    </submittedName>
</protein>
<dbReference type="GO" id="GO:0016887">
    <property type="term" value="F:ATP hydrolysis activity"/>
    <property type="evidence" value="ECO:0007669"/>
    <property type="project" value="InterPro"/>
</dbReference>
<name>A0A6J4LZB6_9ACTN</name>
<dbReference type="InterPro" id="IPR003439">
    <property type="entry name" value="ABC_transporter-like_ATP-bd"/>
</dbReference>
<evidence type="ECO:0000256" key="1">
    <source>
        <dbReference type="ARBA" id="ARBA00022448"/>
    </source>
</evidence>
<dbReference type="GO" id="GO:0042941">
    <property type="term" value="P:D-alanine transmembrane transport"/>
    <property type="evidence" value="ECO:0007669"/>
    <property type="project" value="TreeGrafter"/>
</dbReference>
<dbReference type="GO" id="GO:0015188">
    <property type="term" value="F:L-isoleucine transmembrane transporter activity"/>
    <property type="evidence" value="ECO:0007669"/>
    <property type="project" value="TreeGrafter"/>
</dbReference>
<dbReference type="AlphaFoldDB" id="A0A6J4LZB6"/>
<dbReference type="EMBL" id="CADCUD010000150">
    <property type="protein sequence ID" value="CAA9344800.1"/>
    <property type="molecule type" value="Genomic_DNA"/>
</dbReference>
<evidence type="ECO:0000259" key="5">
    <source>
        <dbReference type="PROSITE" id="PS50893"/>
    </source>
</evidence>
<evidence type="ECO:0000256" key="3">
    <source>
        <dbReference type="ARBA" id="ARBA00022840"/>
    </source>
</evidence>
<keyword evidence="3 6" id="KW-0067">ATP-binding</keyword>
<dbReference type="GO" id="GO:0015808">
    <property type="term" value="P:L-alanine transport"/>
    <property type="evidence" value="ECO:0007669"/>
    <property type="project" value="TreeGrafter"/>
</dbReference>
<feature type="domain" description="ABC transporter" evidence="5">
    <location>
        <begin position="22"/>
        <end position="268"/>
    </location>
</feature>
<dbReference type="GO" id="GO:0005886">
    <property type="term" value="C:plasma membrane"/>
    <property type="evidence" value="ECO:0007669"/>
    <property type="project" value="TreeGrafter"/>
</dbReference>
<dbReference type="GO" id="GO:1903805">
    <property type="term" value="P:L-valine import across plasma membrane"/>
    <property type="evidence" value="ECO:0007669"/>
    <property type="project" value="TreeGrafter"/>
</dbReference>
<organism evidence="6">
    <name type="scientific">uncultured Nocardioidaceae bacterium</name>
    <dbReference type="NCBI Taxonomy" id="253824"/>
    <lineage>
        <taxon>Bacteria</taxon>
        <taxon>Bacillati</taxon>
        <taxon>Actinomycetota</taxon>
        <taxon>Actinomycetes</taxon>
        <taxon>Propionibacteriales</taxon>
        <taxon>Nocardioidaceae</taxon>
        <taxon>environmental samples</taxon>
    </lineage>
</organism>
<evidence type="ECO:0000256" key="2">
    <source>
        <dbReference type="ARBA" id="ARBA00022741"/>
    </source>
</evidence>
<dbReference type="Gene3D" id="3.40.50.300">
    <property type="entry name" value="P-loop containing nucleotide triphosphate hydrolases"/>
    <property type="match status" value="1"/>
</dbReference>
<reference evidence="6" key="1">
    <citation type="submission" date="2020-02" db="EMBL/GenBank/DDBJ databases">
        <authorList>
            <person name="Meier V. D."/>
        </authorList>
    </citation>
    <scope>NUCLEOTIDE SEQUENCE</scope>
    <source>
        <strain evidence="6">AVDCRST_MAG46</strain>
    </source>
</reference>
<sequence>MPEPSTAGSADRPDRTVARPRLTVSNVSKSFSGRTVVDVDSLTLGDHPIEGLIGPNGAGKTTLMRLIMGSLKADSGQIRLEREGQRPVELSRLPAHRIAQRGVVKTNQVITDFEGLTILDSLLLSVTSARREHPLRLLNGERATYEENRAAIDRQLAHFGLENTRRPALSAGEKKLVDIIRCLLLRPAVLLLDEPTAGLPGDVTQKVMDAVANLAADGTTCVIIEHDLDVIWNLCAQVTFMAEGRVLLRGKPSDIRQHKTVVESYLGQGHV</sequence>
<dbReference type="Pfam" id="PF00005">
    <property type="entry name" value="ABC_tran"/>
    <property type="match status" value="1"/>
</dbReference>
<dbReference type="SMART" id="SM00382">
    <property type="entry name" value="AAA"/>
    <property type="match status" value="1"/>
</dbReference>
<dbReference type="SUPFAM" id="SSF52540">
    <property type="entry name" value="P-loop containing nucleoside triphosphate hydrolases"/>
    <property type="match status" value="1"/>
</dbReference>
<dbReference type="GO" id="GO:0005524">
    <property type="term" value="F:ATP binding"/>
    <property type="evidence" value="ECO:0007669"/>
    <property type="project" value="UniProtKB-KW"/>
</dbReference>
<dbReference type="InterPro" id="IPR017871">
    <property type="entry name" value="ABC_transporter-like_CS"/>
</dbReference>
<gene>
    <name evidence="6" type="ORF">AVDCRST_MAG46-2216</name>
</gene>
<dbReference type="InterPro" id="IPR027417">
    <property type="entry name" value="P-loop_NTPase"/>
</dbReference>
<accession>A0A6J4LZB6</accession>
<dbReference type="GO" id="GO:0005304">
    <property type="term" value="F:L-valine transmembrane transporter activity"/>
    <property type="evidence" value="ECO:0007669"/>
    <property type="project" value="TreeGrafter"/>
</dbReference>
<feature type="region of interest" description="Disordered" evidence="4">
    <location>
        <begin position="1"/>
        <end position="20"/>
    </location>
</feature>
<dbReference type="PANTHER" id="PTHR45772:SF7">
    <property type="entry name" value="AMINO ACID ABC TRANSPORTER ATP-BINDING PROTEIN"/>
    <property type="match status" value="1"/>
</dbReference>
<evidence type="ECO:0000256" key="4">
    <source>
        <dbReference type="SAM" id="MobiDB-lite"/>
    </source>
</evidence>
<dbReference type="PROSITE" id="PS00211">
    <property type="entry name" value="ABC_TRANSPORTER_1"/>
    <property type="match status" value="1"/>
</dbReference>
<keyword evidence="1" id="KW-0813">Transport</keyword>
<dbReference type="InterPro" id="IPR051120">
    <property type="entry name" value="ABC_AA/LPS_Transport"/>
</dbReference>
<dbReference type="GO" id="GO:0015192">
    <property type="term" value="F:L-phenylalanine transmembrane transporter activity"/>
    <property type="evidence" value="ECO:0007669"/>
    <property type="project" value="TreeGrafter"/>
</dbReference>
<dbReference type="InterPro" id="IPR003593">
    <property type="entry name" value="AAA+_ATPase"/>
</dbReference>